<feature type="compositionally biased region" description="Low complexity" evidence="4">
    <location>
        <begin position="254"/>
        <end position="264"/>
    </location>
</feature>
<keyword evidence="3 6" id="KW-0067">ATP-binding</keyword>
<dbReference type="PANTHER" id="PTHR43023">
    <property type="entry name" value="PROTEIN TRIGALACTOSYLDIACYLGLYCEROL 3, CHLOROPLASTIC"/>
    <property type="match status" value="1"/>
</dbReference>
<dbReference type="RefSeq" id="WP_206294591.1">
    <property type="nucleotide sequence ID" value="NZ_CP063458.1"/>
</dbReference>
<sequence>MALIELKNLHKRFGSLVVLDGVSLSIPEGQSIVIIGASGTGKSVLLKHIVGLLKPDKGEVWFDGQRIDLMTEREVDVVRVQMGFLFQMGALFDSLSVEENIAFPLNEHSGKSAAEISRIVDEKLKMVGLPETRKKMPAQLSGGQKKRIALARAIAMDPRLILYDEPTTGLDPIRSDVINELILKLKRETAVTSITVTHDMHSARKVADRIVMLHRGRIIFDGTPEAMQESAEPLIRNFVRGEAGEEDLEALDMAPPTAQPEQAEPTPPAQKQKRAG</sequence>
<dbReference type="Proteomes" id="UP000593765">
    <property type="component" value="Chromosome"/>
</dbReference>
<accession>A0A7M2X0S5</accession>
<evidence type="ECO:0000256" key="1">
    <source>
        <dbReference type="ARBA" id="ARBA00022448"/>
    </source>
</evidence>
<organism evidence="6 7">
    <name type="scientific">Humisphaera borealis</name>
    <dbReference type="NCBI Taxonomy" id="2807512"/>
    <lineage>
        <taxon>Bacteria</taxon>
        <taxon>Pseudomonadati</taxon>
        <taxon>Planctomycetota</taxon>
        <taxon>Phycisphaerae</taxon>
        <taxon>Tepidisphaerales</taxon>
        <taxon>Tepidisphaeraceae</taxon>
        <taxon>Humisphaera</taxon>
    </lineage>
</organism>
<dbReference type="InterPro" id="IPR003439">
    <property type="entry name" value="ABC_transporter-like_ATP-bd"/>
</dbReference>
<dbReference type="Pfam" id="PF00005">
    <property type="entry name" value="ABC_tran"/>
    <property type="match status" value="1"/>
</dbReference>
<evidence type="ECO:0000259" key="5">
    <source>
        <dbReference type="PROSITE" id="PS50893"/>
    </source>
</evidence>
<keyword evidence="1" id="KW-0813">Transport</keyword>
<dbReference type="PROSITE" id="PS00211">
    <property type="entry name" value="ABC_TRANSPORTER_1"/>
    <property type="match status" value="1"/>
</dbReference>
<evidence type="ECO:0000256" key="3">
    <source>
        <dbReference type="ARBA" id="ARBA00022840"/>
    </source>
</evidence>
<reference evidence="6 7" key="1">
    <citation type="submission" date="2020-10" db="EMBL/GenBank/DDBJ databases">
        <title>Wide distribution of Phycisphaera-like planctomycetes from WD2101 soil group in peatlands and genome analysis of the first cultivated representative.</title>
        <authorList>
            <person name="Dedysh S.N."/>
            <person name="Beletsky A.V."/>
            <person name="Ivanova A."/>
            <person name="Kulichevskaya I.S."/>
            <person name="Suzina N.E."/>
            <person name="Philippov D.A."/>
            <person name="Rakitin A.L."/>
            <person name="Mardanov A.V."/>
            <person name="Ravin N.V."/>
        </authorList>
    </citation>
    <scope>NUCLEOTIDE SEQUENCE [LARGE SCALE GENOMIC DNA]</scope>
    <source>
        <strain evidence="6 7">M1803</strain>
    </source>
</reference>
<dbReference type="InterPro" id="IPR003593">
    <property type="entry name" value="AAA+_ATPase"/>
</dbReference>
<dbReference type="CDD" id="cd03261">
    <property type="entry name" value="ABC_Org_Solvent_Resistant"/>
    <property type="match status" value="1"/>
</dbReference>
<gene>
    <name evidence="6" type="ORF">IPV69_08335</name>
</gene>
<dbReference type="Gene3D" id="3.40.50.300">
    <property type="entry name" value="P-loop containing nucleotide triphosphate hydrolases"/>
    <property type="match status" value="1"/>
</dbReference>
<dbReference type="KEGG" id="hbs:IPV69_08335"/>
<evidence type="ECO:0000256" key="4">
    <source>
        <dbReference type="SAM" id="MobiDB-lite"/>
    </source>
</evidence>
<proteinExistence type="predicted"/>
<name>A0A7M2X0S5_9BACT</name>
<feature type="domain" description="ABC transporter" evidence="5">
    <location>
        <begin position="4"/>
        <end position="240"/>
    </location>
</feature>
<evidence type="ECO:0000313" key="6">
    <source>
        <dbReference type="EMBL" id="QOV91347.1"/>
    </source>
</evidence>
<dbReference type="PROSITE" id="PS50893">
    <property type="entry name" value="ABC_TRANSPORTER_2"/>
    <property type="match status" value="1"/>
</dbReference>
<dbReference type="EMBL" id="CP063458">
    <property type="protein sequence ID" value="QOV91347.1"/>
    <property type="molecule type" value="Genomic_DNA"/>
</dbReference>
<keyword evidence="2" id="KW-0547">Nucleotide-binding</keyword>
<dbReference type="AlphaFoldDB" id="A0A7M2X0S5"/>
<dbReference type="InterPro" id="IPR027417">
    <property type="entry name" value="P-loop_NTPase"/>
</dbReference>
<dbReference type="GO" id="GO:0005524">
    <property type="term" value="F:ATP binding"/>
    <property type="evidence" value="ECO:0007669"/>
    <property type="project" value="UniProtKB-KW"/>
</dbReference>
<dbReference type="InterPro" id="IPR017871">
    <property type="entry name" value="ABC_transporter-like_CS"/>
</dbReference>
<dbReference type="GO" id="GO:0016887">
    <property type="term" value="F:ATP hydrolysis activity"/>
    <property type="evidence" value="ECO:0007669"/>
    <property type="project" value="InterPro"/>
</dbReference>
<evidence type="ECO:0000313" key="7">
    <source>
        <dbReference type="Proteomes" id="UP000593765"/>
    </source>
</evidence>
<feature type="region of interest" description="Disordered" evidence="4">
    <location>
        <begin position="245"/>
        <end position="276"/>
    </location>
</feature>
<evidence type="ECO:0000256" key="2">
    <source>
        <dbReference type="ARBA" id="ARBA00022741"/>
    </source>
</evidence>
<dbReference type="SUPFAM" id="SSF52540">
    <property type="entry name" value="P-loop containing nucleoside triphosphate hydrolases"/>
    <property type="match status" value="1"/>
</dbReference>
<dbReference type="PANTHER" id="PTHR43023:SF6">
    <property type="entry name" value="INTERMEMBRANE PHOSPHOLIPID TRANSPORT SYSTEM ATP-BINDING PROTEIN MLAF"/>
    <property type="match status" value="1"/>
</dbReference>
<keyword evidence="7" id="KW-1185">Reference proteome</keyword>
<dbReference type="SMART" id="SM00382">
    <property type="entry name" value="AAA"/>
    <property type="match status" value="1"/>
</dbReference>
<protein>
    <submittedName>
        <fullName evidence="6">ABC transporter ATP-binding protein</fullName>
    </submittedName>
</protein>